<dbReference type="AlphaFoldDB" id="A0A0E9PIG1"/>
<proteinExistence type="predicted"/>
<reference evidence="1" key="2">
    <citation type="journal article" date="2015" name="Fish Shellfish Immunol.">
        <title>Early steps in the European eel (Anguilla anguilla)-Vibrio vulnificus interaction in the gills: Role of the RtxA13 toxin.</title>
        <authorList>
            <person name="Callol A."/>
            <person name="Pajuelo D."/>
            <person name="Ebbesson L."/>
            <person name="Teles M."/>
            <person name="MacKenzie S."/>
            <person name="Amaro C."/>
        </authorList>
    </citation>
    <scope>NUCLEOTIDE SEQUENCE</scope>
</reference>
<accession>A0A0E9PIG1</accession>
<protein>
    <submittedName>
        <fullName evidence="1">Uncharacterized protein</fullName>
    </submittedName>
</protein>
<dbReference type="EMBL" id="GBXM01104181">
    <property type="protein sequence ID" value="JAH04396.1"/>
    <property type="molecule type" value="Transcribed_RNA"/>
</dbReference>
<sequence length="45" mass="5324">MALMTYFCPFFNYKLNDSLLKDISLQEILTDSEETEKMVNSASRW</sequence>
<organism evidence="1">
    <name type="scientific">Anguilla anguilla</name>
    <name type="common">European freshwater eel</name>
    <name type="synonym">Muraena anguilla</name>
    <dbReference type="NCBI Taxonomy" id="7936"/>
    <lineage>
        <taxon>Eukaryota</taxon>
        <taxon>Metazoa</taxon>
        <taxon>Chordata</taxon>
        <taxon>Craniata</taxon>
        <taxon>Vertebrata</taxon>
        <taxon>Euteleostomi</taxon>
        <taxon>Actinopterygii</taxon>
        <taxon>Neopterygii</taxon>
        <taxon>Teleostei</taxon>
        <taxon>Anguilliformes</taxon>
        <taxon>Anguillidae</taxon>
        <taxon>Anguilla</taxon>
    </lineage>
</organism>
<reference evidence="1" key="1">
    <citation type="submission" date="2014-11" db="EMBL/GenBank/DDBJ databases">
        <authorList>
            <person name="Amaro Gonzalez C."/>
        </authorList>
    </citation>
    <scope>NUCLEOTIDE SEQUENCE</scope>
</reference>
<name>A0A0E9PIG1_ANGAN</name>
<evidence type="ECO:0000313" key="1">
    <source>
        <dbReference type="EMBL" id="JAH04396.1"/>
    </source>
</evidence>